<comment type="caution">
    <text evidence="8">The sequence shown here is derived from an EMBL/GenBank/DDBJ whole genome shotgun (WGS) entry which is preliminary data.</text>
</comment>
<name>A0A2S3UWN9_9HYPH</name>
<keyword evidence="4 6" id="KW-0520">NAD</keyword>
<dbReference type="EC" id="1.7.1.17" evidence="6"/>
<comment type="function">
    <text evidence="6">Quinone reductase that provides resistance to thiol-specific stress caused by electrophilic quinones.</text>
</comment>
<comment type="catalytic activity">
    <reaction evidence="5">
        <text>N,N-dimethyl-1,4-phenylenediamine + anthranilate + 2 NAD(+) = 2-(4-dimethylaminophenyl)diazenylbenzoate + 2 NADH + 2 H(+)</text>
        <dbReference type="Rhea" id="RHEA:55872"/>
        <dbReference type="ChEBI" id="CHEBI:15378"/>
        <dbReference type="ChEBI" id="CHEBI:15783"/>
        <dbReference type="ChEBI" id="CHEBI:16567"/>
        <dbReference type="ChEBI" id="CHEBI:57540"/>
        <dbReference type="ChEBI" id="CHEBI:57945"/>
        <dbReference type="ChEBI" id="CHEBI:71579"/>
        <dbReference type="EC" id="1.7.1.17"/>
    </reaction>
    <physiologicalReaction direction="right-to-left" evidence="5">
        <dbReference type="Rhea" id="RHEA:55874"/>
    </physiologicalReaction>
</comment>
<evidence type="ECO:0000256" key="5">
    <source>
        <dbReference type="ARBA" id="ARBA00048542"/>
    </source>
</evidence>
<dbReference type="AlphaFoldDB" id="A0A2S3UWN9"/>
<dbReference type="GO" id="GO:0016652">
    <property type="term" value="F:oxidoreductase activity, acting on NAD(P)H as acceptor"/>
    <property type="evidence" value="ECO:0007669"/>
    <property type="project" value="UniProtKB-UniRule"/>
</dbReference>
<dbReference type="SUPFAM" id="SSF52218">
    <property type="entry name" value="Flavoproteins"/>
    <property type="match status" value="1"/>
</dbReference>
<comment type="subunit">
    <text evidence="6">Homodimer.</text>
</comment>
<accession>A0A2S3UWN9</accession>
<comment type="caution">
    <text evidence="6">Lacks conserved residue(s) required for the propagation of feature annotation.</text>
</comment>
<gene>
    <name evidence="6" type="primary">azoR</name>
    <name evidence="8" type="ORF">CLV41_10315</name>
</gene>
<dbReference type="OrthoDB" id="9787136at2"/>
<dbReference type="InterPro" id="IPR029039">
    <property type="entry name" value="Flavoprotein-like_sf"/>
</dbReference>
<keyword evidence="9" id="KW-1185">Reference proteome</keyword>
<dbReference type="Proteomes" id="UP000236959">
    <property type="component" value="Unassembled WGS sequence"/>
</dbReference>
<evidence type="ECO:0000256" key="4">
    <source>
        <dbReference type="ARBA" id="ARBA00023027"/>
    </source>
</evidence>
<evidence type="ECO:0000313" key="8">
    <source>
        <dbReference type="EMBL" id="POF32096.1"/>
    </source>
</evidence>
<evidence type="ECO:0000256" key="1">
    <source>
        <dbReference type="ARBA" id="ARBA00022630"/>
    </source>
</evidence>
<dbReference type="HAMAP" id="MF_01216">
    <property type="entry name" value="Azoreductase_type1"/>
    <property type="match status" value="1"/>
</dbReference>
<feature type="domain" description="Flavodoxin-like fold" evidence="7">
    <location>
        <begin position="3"/>
        <end position="196"/>
    </location>
</feature>
<evidence type="ECO:0000256" key="6">
    <source>
        <dbReference type="HAMAP-Rule" id="MF_01216"/>
    </source>
</evidence>
<keyword evidence="1 6" id="KW-0285">Flavoprotein</keyword>
<dbReference type="Gene3D" id="3.40.50.360">
    <property type="match status" value="1"/>
</dbReference>
<dbReference type="RefSeq" id="WP_103222055.1">
    <property type="nucleotide sequence ID" value="NZ_PPCN01000003.1"/>
</dbReference>
<dbReference type="Pfam" id="PF02525">
    <property type="entry name" value="Flavodoxin_2"/>
    <property type="match status" value="1"/>
</dbReference>
<proteinExistence type="inferred from homology"/>
<dbReference type="GO" id="GO:0010181">
    <property type="term" value="F:FMN binding"/>
    <property type="evidence" value="ECO:0007669"/>
    <property type="project" value="UniProtKB-UniRule"/>
</dbReference>
<evidence type="ECO:0000313" key="9">
    <source>
        <dbReference type="Proteomes" id="UP000236959"/>
    </source>
</evidence>
<dbReference type="GO" id="GO:0016655">
    <property type="term" value="F:oxidoreductase activity, acting on NAD(P)H, quinone or similar compound as acceptor"/>
    <property type="evidence" value="ECO:0007669"/>
    <property type="project" value="InterPro"/>
</dbReference>
<feature type="binding site" evidence="6">
    <location>
        <begin position="16"/>
        <end position="18"/>
    </location>
    <ligand>
        <name>FMN</name>
        <dbReference type="ChEBI" id="CHEBI:58210"/>
    </ligand>
</feature>
<keyword evidence="2 6" id="KW-0288">FMN</keyword>
<dbReference type="GO" id="GO:0009055">
    <property type="term" value="F:electron transfer activity"/>
    <property type="evidence" value="ECO:0007669"/>
    <property type="project" value="UniProtKB-UniRule"/>
</dbReference>
<dbReference type="PANTHER" id="PTHR43741">
    <property type="entry name" value="FMN-DEPENDENT NADH-AZOREDUCTASE 1"/>
    <property type="match status" value="1"/>
</dbReference>
<comment type="catalytic activity">
    <reaction evidence="6">
        <text>2 a quinone + NADH + H(+) = 2 a 1,4-benzosemiquinone + NAD(+)</text>
        <dbReference type="Rhea" id="RHEA:65952"/>
        <dbReference type="ChEBI" id="CHEBI:15378"/>
        <dbReference type="ChEBI" id="CHEBI:57540"/>
        <dbReference type="ChEBI" id="CHEBI:57945"/>
        <dbReference type="ChEBI" id="CHEBI:132124"/>
        <dbReference type="ChEBI" id="CHEBI:134225"/>
    </reaction>
</comment>
<keyword evidence="3 6" id="KW-0560">Oxidoreductase</keyword>
<feature type="binding site" evidence="6">
    <location>
        <begin position="96"/>
        <end position="99"/>
    </location>
    <ligand>
        <name>FMN</name>
        <dbReference type="ChEBI" id="CHEBI:58210"/>
    </ligand>
</feature>
<dbReference type="EC" id="1.6.5.-" evidence="6"/>
<protein>
    <recommendedName>
        <fullName evidence="6">FMN dependent NADH:quinone oxidoreductase</fullName>
        <ecNumber evidence="6">1.6.5.-</ecNumber>
    </recommendedName>
    <alternativeName>
        <fullName evidence="6">Azo-dye reductase</fullName>
    </alternativeName>
    <alternativeName>
        <fullName evidence="6">FMN-dependent NADH-azo compound oxidoreductase</fullName>
    </alternativeName>
    <alternativeName>
        <fullName evidence="6">FMN-dependent NADH-azoreductase</fullName>
        <ecNumber evidence="6">1.7.1.17</ecNumber>
    </alternativeName>
</protein>
<evidence type="ECO:0000256" key="3">
    <source>
        <dbReference type="ARBA" id="ARBA00023002"/>
    </source>
</evidence>
<evidence type="ECO:0000256" key="2">
    <source>
        <dbReference type="ARBA" id="ARBA00022643"/>
    </source>
</evidence>
<sequence>MNTLLQINSGLKGPKSHSSRLAASLSRALLSTHPGAKLIRRDLSEKPIPHLDHATFRTFLDPGTAMTPDQKAGLARSDALIAELKEADVLVIGAPMYNFMVPSTLKSWIDHVVRAGETFQFTEAGPAGLLKDKEAYVAIAQGGKFLGTPQDLETGFLKMVLNLMGISKIKFVYAEGLAMGDEMAAAGLAAAQRTIDHLCAANAAQTPALETEAGL</sequence>
<dbReference type="InterPro" id="IPR003680">
    <property type="entry name" value="Flavodoxin_fold"/>
</dbReference>
<comment type="similarity">
    <text evidence="6">Belongs to the azoreductase type 1 family.</text>
</comment>
<dbReference type="InterPro" id="IPR050104">
    <property type="entry name" value="FMN-dep_NADH:Q_OxRdtase_AzoR1"/>
</dbReference>
<dbReference type="EMBL" id="PPCN01000003">
    <property type="protein sequence ID" value="POF32096.1"/>
    <property type="molecule type" value="Genomic_DNA"/>
</dbReference>
<reference evidence="8 9" key="1">
    <citation type="submission" date="2018-01" db="EMBL/GenBank/DDBJ databases">
        <title>Genomic Encyclopedia of Archaeal and Bacterial Type Strains, Phase II (KMG-II): from individual species to whole genera.</title>
        <authorList>
            <person name="Goeker M."/>
        </authorList>
    </citation>
    <scope>NUCLEOTIDE SEQUENCE [LARGE SCALE GENOMIC DNA]</scope>
    <source>
        <strain evidence="8 9">DSM 17023</strain>
    </source>
</reference>
<dbReference type="InterPro" id="IPR023048">
    <property type="entry name" value="NADH:quinone_OxRdtase_FMN_depd"/>
</dbReference>
<comment type="function">
    <text evidence="6">Also exhibits azoreductase activity. Catalyzes the reductive cleavage of the azo bond in aromatic azo compounds to the corresponding amines.</text>
</comment>
<organism evidence="8 9">
    <name type="scientific">Roseibium marinum</name>
    <dbReference type="NCBI Taxonomy" id="281252"/>
    <lineage>
        <taxon>Bacteria</taxon>
        <taxon>Pseudomonadati</taxon>
        <taxon>Pseudomonadota</taxon>
        <taxon>Alphaproteobacteria</taxon>
        <taxon>Hyphomicrobiales</taxon>
        <taxon>Stappiaceae</taxon>
        <taxon>Roseibium</taxon>
    </lineage>
</organism>
<comment type="cofactor">
    <cofactor evidence="6">
        <name>FMN</name>
        <dbReference type="ChEBI" id="CHEBI:58210"/>
    </cofactor>
    <text evidence="6">Binds 1 FMN per subunit.</text>
</comment>
<evidence type="ECO:0000259" key="7">
    <source>
        <dbReference type="Pfam" id="PF02525"/>
    </source>
</evidence>
<dbReference type="PANTHER" id="PTHR43741:SF2">
    <property type="entry name" value="FMN-DEPENDENT NADH:QUINONE OXIDOREDUCTASE"/>
    <property type="match status" value="1"/>
</dbReference>